<dbReference type="EnsemblMetazoa" id="SMAR009120-RA">
    <property type="protein sequence ID" value="SMAR009120-PA"/>
    <property type="gene ID" value="SMAR009120"/>
</dbReference>
<proteinExistence type="predicted"/>
<name>T1J655_STRMM</name>
<dbReference type="EMBL" id="JH431872">
    <property type="status" value="NOT_ANNOTATED_CDS"/>
    <property type="molecule type" value="Genomic_DNA"/>
</dbReference>
<dbReference type="Pfam" id="PF15031">
    <property type="entry name" value="DUF4528"/>
    <property type="match status" value="1"/>
</dbReference>
<reference evidence="1" key="2">
    <citation type="submission" date="2015-02" db="UniProtKB">
        <authorList>
            <consortium name="EnsemblMetazoa"/>
        </authorList>
    </citation>
    <scope>IDENTIFICATION</scope>
</reference>
<dbReference type="PhylomeDB" id="T1J655"/>
<dbReference type="PANTHER" id="PTHR34651">
    <property type="entry name" value="SIMILAR TO ENSANGP00000021391"/>
    <property type="match status" value="1"/>
</dbReference>
<dbReference type="HOGENOM" id="CLU_129379_0_0_1"/>
<dbReference type="InterPro" id="IPR029245">
    <property type="entry name" value="DUF4528"/>
</dbReference>
<accession>T1J655</accession>
<dbReference type="OMA" id="KYHCTRR"/>
<evidence type="ECO:0000313" key="2">
    <source>
        <dbReference type="Proteomes" id="UP000014500"/>
    </source>
</evidence>
<dbReference type="Proteomes" id="UP000014500">
    <property type="component" value="Unassembled WGS sequence"/>
</dbReference>
<protein>
    <submittedName>
        <fullName evidence="1">Uncharacterized protein</fullName>
    </submittedName>
</protein>
<evidence type="ECO:0000313" key="1">
    <source>
        <dbReference type="EnsemblMetazoa" id="SMAR009120-PA"/>
    </source>
</evidence>
<sequence>MLLTRTLLKKPKVSLVLTHHLKQRNFPPWTSYFVKKSSIANDQYGRSHFNWTVNGHNYHILRTGCHPYIKYHCTKRPYQNLKTEDWLFRIIKIINLGIPSFAYGIGAMLLIRHHEDIHTPDGTVRIYFLYEEDKGAMY</sequence>
<keyword evidence="2" id="KW-1185">Reference proteome</keyword>
<dbReference type="PANTHER" id="PTHR34651:SF1">
    <property type="entry name" value="SIMILAR TO ENSANGP00000021391"/>
    <property type="match status" value="1"/>
</dbReference>
<dbReference type="eggNOG" id="ENOG502S166">
    <property type="taxonomic scope" value="Eukaryota"/>
</dbReference>
<reference evidence="2" key="1">
    <citation type="submission" date="2011-05" db="EMBL/GenBank/DDBJ databases">
        <authorList>
            <person name="Richards S.R."/>
            <person name="Qu J."/>
            <person name="Jiang H."/>
            <person name="Jhangiani S.N."/>
            <person name="Agravi P."/>
            <person name="Goodspeed R."/>
            <person name="Gross S."/>
            <person name="Mandapat C."/>
            <person name="Jackson L."/>
            <person name="Mathew T."/>
            <person name="Pu L."/>
            <person name="Thornton R."/>
            <person name="Saada N."/>
            <person name="Wilczek-Boney K.B."/>
            <person name="Lee S."/>
            <person name="Kovar C."/>
            <person name="Wu Y."/>
            <person name="Scherer S.E."/>
            <person name="Worley K.C."/>
            <person name="Muzny D.M."/>
            <person name="Gibbs R."/>
        </authorList>
    </citation>
    <scope>NUCLEOTIDE SEQUENCE</scope>
    <source>
        <strain evidence="2">Brora</strain>
    </source>
</reference>
<dbReference type="AlphaFoldDB" id="T1J655"/>
<organism evidence="1 2">
    <name type="scientific">Strigamia maritima</name>
    <name type="common">European centipede</name>
    <name type="synonym">Geophilus maritimus</name>
    <dbReference type="NCBI Taxonomy" id="126957"/>
    <lineage>
        <taxon>Eukaryota</taxon>
        <taxon>Metazoa</taxon>
        <taxon>Ecdysozoa</taxon>
        <taxon>Arthropoda</taxon>
        <taxon>Myriapoda</taxon>
        <taxon>Chilopoda</taxon>
        <taxon>Pleurostigmophora</taxon>
        <taxon>Geophilomorpha</taxon>
        <taxon>Linotaeniidae</taxon>
        <taxon>Strigamia</taxon>
    </lineage>
</organism>